<dbReference type="RefSeq" id="WP_149957589.1">
    <property type="nucleotide sequence ID" value="NZ_BKDJ01000014.1"/>
</dbReference>
<keyword evidence="2" id="KW-0418">Kinase</keyword>
<comment type="caution">
    <text evidence="2">The sequence shown here is derived from an EMBL/GenBank/DDBJ whole genome shotgun (WGS) entry which is preliminary data.</text>
</comment>
<protein>
    <submittedName>
        <fullName evidence="2">LPS kinase</fullName>
    </submittedName>
</protein>
<dbReference type="Proteomes" id="UP000325307">
    <property type="component" value="Unassembled WGS sequence"/>
</dbReference>
<evidence type="ECO:0000313" key="2">
    <source>
        <dbReference type="EMBL" id="GER23997.1"/>
    </source>
</evidence>
<organism evidence="2 3">
    <name type="scientific">Zafaria cholistanensis</name>
    <dbReference type="NCBI Taxonomy" id="1682741"/>
    <lineage>
        <taxon>Bacteria</taxon>
        <taxon>Bacillati</taxon>
        <taxon>Actinomycetota</taxon>
        <taxon>Actinomycetes</taxon>
        <taxon>Micrococcales</taxon>
        <taxon>Micrococcaceae</taxon>
        <taxon>Zafaria</taxon>
    </lineage>
</organism>
<keyword evidence="2" id="KW-0808">Transferase</keyword>
<dbReference type="GO" id="GO:0016301">
    <property type="term" value="F:kinase activity"/>
    <property type="evidence" value="ECO:0007669"/>
    <property type="project" value="UniProtKB-KW"/>
</dbReference>
<name>A0A5A7NV76_9MICC</name>
<dbReference type="AlphaFoldDB" id="A0A5A7NV76"/>
<gene>
    <name evidence="2" type="ORF">NCCP1664_24920</name>
</gene>
<dbReference type="InterPro" id="IPR011009">
    <property type="entry name" value="Kinase-like_dom_sf"/>
</dbReference>
<evidence type="ECO:0000259" key="1">
    <source>
        <dbReference type="Pfam" id="PF13224"/>
    </source>
</evidence>
<dbReference type="InterPro" id="IPR025111">
    <property type="entry name" value="DUF4032"/>
</dbReference>
<dbReference type="SUPFAM" id="SSF56112">
    <property type="entry name" value="Protein kinase-like (PK-like)"/>
    <property type="match status" value="1"/>
</dbReference>
<reference evidence="2 3" key="1">
    <citation type="submission" date="2019-09" db="EMBL/GenBank/DDBJ databases">
        <title>Arthrobacter zafarii sp. nov., a moderately thermotolerant and halotolerant actinobacterium isolated from Cholistan desert soil of Pakistan.</title>
        <authorList>
            <person name="Amin A."/>
            <person name="Ahmed I."/>
            <person name="Khalid N."/>
            <person name="Schumann P."/>
            <person name="Busse H.J."/>
            <person name="Khan I.U."/>
            <person name="Li S."/>
            <person name="Li W.J."/>
        </authorList>
    </citation>
    <scope>NUCLEOTIDE SEQUENCE [LARGE SCALE GENOMIC DNA]</scope>
    <source>
        <strain evidence="2 3">NCCP-1664</strain>
    </source>
</reference>
<sequence>MARHDAFWLDEPTDYAQHGKLPRHIPAGPGPAVPGPLSITAATLDPGLLDLPWHVALEDWLARNLAALPRGLSRHTVRFARLGSAVIAVKETTGHAARHEYHMLRKLRRLDAPCVEPLAVVTGRTDAGGSPLAPALVTRHLKYSLPYRALFSQKLRRDTLTRLIDAQALLLVRLHLVGFYWGDVSLSNTLFRRDAEAFAAYLVDAETGELYPELSTGQREYDLEIGRVNIAGELMDLVEAGLIEDTVDPVATSEQIVDAYRGLWAELTRTDKLDAGERWRIDERIRRLNGLGFDVEEISLLATPDGTQLVLQPKVVDAGHHQRRLLRLAGLDVEERQARRLLNDIDAFRARRYPEADEDLAAALWVEETFRRITQAIPQELRGKLEPAQIVHEVLEHRWYISERRGANVPLAETVESYVEGVLRHRRDEAAIVLDPAAPAGVTDPPDRG</sequence>
<accession>A0A5A7NV76</accession>
<dbReference type="Pfam" id="PF13224">
    <property type="entry name" value="DUF4032"/>
    <property type="match status" value="1"/>
</dbReference>
<dbReference type="EMBL" id="BKDJ01000014">
    <property type="protein sequence ID" value="GER23997.1"/>
    <property type="molecule type" value="Genomic_DNA"/>
</dbReference>
<proteinExistence type="predicted"/>
<keyword evidence="3" id="KW-1185">Reference proteome</keyword>
<evidence type="ECO:0000313" key="3">
    <source>
        <dbReference type="Proteomes" id="UP000325307"/>
    </source>
</evidence>
<feature type="domain" description="DUF4032" evidence="1">
    <location>
        <begin position="263"/>
        <end position="423"/>
    </location>
</feature>
<dbReference type="OrthoDB" id="1550523at2"/>